<name>A0AAV6VPR2_9ARAC</name>
<comment type="similarity">
    <text evidence="1">Belongs to the protein kinase superfamily. STE Ser/Thr protein kinase family. STE20 subfamily.</text>
</comment>
<dbReference type="SUPFAM" id="SSF56112">
    <property type="entry name" value="Protein kinase-like (PK-like)"/>
    <property type="match status" value="1"/>
</dbReference>
<dbReference type="PROSITE" id="PS00107">
    <property type="entry name" value="PROTEIN_KINASE_ATP"/>
    <property type="match status" value="1"/>
</dbReference>
<keyword evidence="3 5" id="KW-0547">Nucleotide-binding</keyword>
<dbReference type="Pfam" id="PF00069">
    <property type="entry name" value="Pkinase"/>
    <property type="match status" value="1"/>
</dbReference>
<comment type="caution">
    <text evidence="8">The sequence shown here is derived from an EMBL/GenBank/DDBJ whole genome shotgun (WGS) entry which is preliminary data.</text>
</comment>
<dbReference type="EMBL" id="JAFNEN010000035">
    <property type="protein sequence ID" value="KAG8198792.1"/>
    <property type="molecule type" value="Genomic_DNA"/>
</dbReference>
<reference evidence="8 9" key="1">
    <citation type="journal article" date="2022" name="Nat. Ecol. Evol.">
        <title>A masculinizing supergene underlies an exaggerated male reproductive morph in a spider.</title>
        <authorList>
            <person name="Hendrickx F."/>
            <person name="De Corte Z."/>
            <person name="Sonet G."/>
            <person name="Van Belleghem S.M."/>
            <person name="Kostlbacher S."/>
            <person name="Vangestel C."/>
        </authorList>
    </citation>
    <scope>NUCLEOTIDE SEQUENCE [LARGE SCALE GENOMIC DNA]</scope>
    <source>
        <strain evidence="8">W744_W776</strain>
    </source>
</reference>
<evidence type="ECO:0000313" key="8">
    <source>
        <dbReference type="EMBL" id="KAG8198792.1"/>
    </source>
</evidence>
<dbReference type="Gene3D" id="1.10.510.10">
    <property type="entry name" value="Transferase(Phosphotransferase) domain 1"/>
    <property type="match status" value="1"/>
</dbReference>
<keyword evidence="4 5" id="KW-0067">ATP-binding</keyword>
<evidence type="ECO:0000313" key="9">
    <source>
        <dbReference type="Proteomes" id="UP000827092"/>
    </source>
</evidence>
<gene>
    <name evidence="8" type="ORF">JTE90_007096</name>
</gene>
<dbReference type="PANTHER" id="PTHR45832">
    <property type="entry name" value="SERINE/THREONINE-PROTEIN KINASE SAMKA-RELATED-RELATED"/>
    <property type="match status" value="1"/>
</dbReference>
<evidence type="ECO:0000256" key="1">
    <source>
        <dbReference type="ARBA" id="ARBA00008874"/>
    </source>
</evidence>
<dbReference type="GO" id="GO:0004674">
    <property type="term" value="F:protein serine/threonine kinase activity"/>
    <property type="evidence" value="ECO:0007669"/>
    <property type="project" value="UniProtKB-EC"/>
</dbReference>
<feature type="binding site" evidence="5">
    <location>
        <position position="121"/>
    </location>
    <ligand>
        <name>ATP</name>
        <dbReference type="ChEBI" id="CHEBI:30616"/>
    </ligand>
</feature>
<dbReference type="EC" id="2.7.11.1" evidence="2"/>
<dbReference type="GO" id="GO:0005524">
    <property type="term" value="F:ATP binding"/>
    <property type="evidence" value="ECO:0007669"/>
    <property type="project" value="UniProtKB-UniRule"/>
</dbReference>
<dbReference type="InterPro" id="IPR011009">
    <property type="entry name" value="Kinase-like_dom_sf"/>
</dbReference>
<dbReference type="InterPro" id="IPR008271">
    <property type="entry name" value="Ser/Thr_kinase_AS"/>
</dbReference>
<dbReference type="SMART" id="SM00220">
    <property type="entry name" value="S_TKc"/>
    <property type="match status" value="1"/>
</dbReference>
<dbReference type="InterPro" id="IPR017441">
    <property type="entry name" value="Protein_kinase_ATP_BS"/>
</dbReference>
<keyword evidence="9" id="KW-1185">Reference proteome</keyword>
<proteinExistence type="inferred from homology"/>
<dbReference type="CDD" id="cd00180">
    <property type="entry name" value="PKc"/>
    <property type="match status" value="1"/>
</dbReference>
<dbReference type="InterPro" id="IPR000719">
    <property type="entry name" value="Prot_kinase_dom"/>
</dbReference>
<evidence type="ECO:0000256" key="4">
    <source>
        <dbReference type="ARBA" id="ARBA00022840"/>
    </source>
</evidence>
<organism evidence="8 9">
    <name type="scientific">Oedothorax gibbosus</name>
    <dbReference type="NCBI Taxonomy" id="931172"/>
    <lineage>
        <taxon>Eukaryota</taxon>
        <taxon>Metazoa</taxon>
        <taxon>Ecdysozoa</taxon>
        <taxon>Arthropoda</taxon>
        <taxon>Chelicerata</taxon>
        <taxon>Arachnida</taxon>
        <taxon>Araneae</taxon>
        <taxon>Araneomorphae</taxon>
        <taxon>Entelegynae</taxon>
        <taxon>Araneoidea</taxon>
        <taxon>Linyphiidae</taxon>
        <taxon>Erigoninae</taxon>
        <taxon>Oedothorax</taxon>
    </lineage>
</organism>
<evidence type="ECO:0000256" key="3">
    <source>
        <dbReference type="ARBA" id="ARBA00022741"/>
    </source>
</evidence>
<dbReference type="PROSITE" id="PS50011">
    <property type="entry name" value="PROTEIN_KINASE_DOM"/>
    <property type="match status" value="1"/>
</dbReference>
<feature type="region of interest" description="Disordered" evidence="6">
    <location>
        <begin position="1"/>
        <end position="38"/>
    </location>
</feature>
<feature type="compositionally biased region" description="Basic and acidic residues" evidence="6">
    <location>
        <begin position="13"/>
        <end position="28"/>
    </location>
</feature>
<evidence type="ECO:0000256" key="6">
    <source>
        <dbReference type="SAM" id="MobiDB-lite"/>
    </source>
</evidence>
<dbReference type="PROSITE" id="PS00108">
    <property type="entry name" value="PROTEIN_KINASE_ST"/>
    <property type="match status" value="1"/>
</dbReference>
<dbReference type="AlphaFoldDB" id="A0AAV6VPR2"/>
<dbReference type="PANTHER" id="PTHR45832:SF22">
    <property type="entry name" value="SERINE_THREONINE-PROTEIN KINASE SAMKA-RELATED"/>
    <property type="match status" value="1"/>
</dbReference>
<sequence>MGCINNKMGKTNHSSEKQSKIPPKKDSEVAFESPENLPQRHILVQTNLEKQYKTPPKKDSKVIVAVESPENLPQRHILVQTALKTLEQQHGFRKMKDLGDGTFGDVYLMSDRNHERSIAVKIVNNKDIDESETVLWPKLDHENVLPLLEFLSLGDVGAFIMDAQAGSLDDVMDKEFRMGPHALDGVKAWLRDIACGLEYLHSKDLCHLDLKVDNILISHFSKALLCDFTFLRDSREPIFRKHAVGMPHAYKPPEACDCNDCRKSDGRVEIYGKSVDSWGLGMMTVRILTCYYMAKNISARGKCWIVGVYPILFEMLQEEKFSSLMQCTLPNSNLSDNEEVKLALNFIYGFLRLDPNERMAASEAAQHPFLGQGKAGVSEPDDVWKQKLSMDSQEFQEYMEVLLKKEQDDSKNCIKAVEKDPLGDLINEVCSSITREAFGSLGQDILSYCPNKYVITPEDIENITKNTVALIKWPSLTLNYVISCPTNPNEQGEHVDVKCIEQGEHVDVKCIEQVENVDVKCIEQVENVDVKCIEQVDHVDVEYIEGNPTKRTSSLVVKTSESLTKIEVITSTKIPGRGRRVVRWIRSKFVKVRKFVRDVTRKGNQ</sequence>
<evidence type="ECO:0000256" key="5">
    <source>
        <dbReference type="PROSITE-ProRule" id="PRU10141"/>
    </source>
</evidence>
<accession>A0AAV6VPR2</accession>
<dbReference type="InterPro" id="IPR051931">
    <property type="entry name" value="PAK3-like"/>
</dbReference>
<evidence type="ECO:0000259" key="7">
    <source>
        <dbReference type="PROSITE" id="PS50011"/>
    </source>
</evidence>
<protein>
    <recommendedName>
        <fullName evidence="2">non-specific serine/threonine protein kinase</fullName>
        <ecNumber evidence="2">2.7.11.1</ecNumber>
    </recommendedName>
</protein>
<feature type="domain" description="Protein kinase" evidence="7">
    <location>
        <begin position="92"/>
        <end position="370"/>
    </location>
</feature>
<dbReference type="Gene3D" id="3.30.200.20">
    <property type="entry name" value="Phosphorylase Kinase, domain 1"/>
    <property type="match status" value="1"/>
</dbReference>
<evidence type="ECO:0000256" key="2">
    <source>
        <dbReference type="ARBA" id="ARBA00012513"/>
    </source>
</evidence>
<dbReference type="Proteomes" id="UP000827092">
    <property type="component" value="Unassembled WGS sequence"/>
</dbReference>